<dbReference type="Proteomes" id="UP000284322">
    <property type="component" value="Unassembled WGS sequence"/>
</dbReference>
<dbReference type="OrthoDB" id="190583at2"/>
<evidence type="ECO:0000313" key="2">
    <source>
        <dbReference type="Proteomes" id="UP000284322"/>
    </source>
</evidence>
<dbReference type="EMBL" id="RAHJ01000020">
    <property type="protein sequence ID" value="RJX66284.1"/>
    <property type="molecule type" value="Genomic_DNA"/>
</dbReference>
<dbReference type="AlphaFoldDB" id="A0A419QZB3"/>
<protein>
    <recommendedName>
        <fullName evidence="3">DOMON-like domain-containing protein</fullName>
    </recommendedName>
</protein>
<name>A0A419QZB3_9SPHN</name>
<gene>
    <name evidence="1" type="ORF">D6858_12215</name>
</gene>
<dbReference type="RefSeq" id="WP_120110901.1">
    <property type="nucleotide sequence ID" value="NZ_RAHJ01000020.1"/>
</dbReference>
<evidence type="ECO:0000313" key="1">
    <source>
        <dbReference type="EMBL" id="RJX66284.1"/>
    </source>
</evidence>
<reference evidence="1 2" key="1">
    <citation type="submission" date="2018-09" db="EMBL/GenBank/DDBJ databases">
        <title>Altererythrobacter sp.Ery1 and Ery12, the genome sequencing of novel strains in genus Alterythrobacter.</title>
        <authorList>
            <person name="Cheng H."/>
            <person name="Wu Y.-H."/>
            <person name="Fang C."/>
            <person name="Xu X.-W."/>
        </authorList>
    </citation>
    <scope>NUCLEOTIDE SEQUENCE [LARGE SCALE GENOMIC DNA]</scope>
    <source>
        <strain evidence="1 2">Ery12</strain>
    </source>
</reference>
<evidence type="ECO:0008006" key="3">
    <source>
        <dbReference type="Google" id="ProtNLM"/>
    </source>
</evidence>
<dbReference type="CDD" id="cd09627">
    <property type="entry name" value="DOMON_murB_like"/>
    <property type="match status" value="1"/>
</dbReference>
<dbReference type="Gene3D" id="2.60.40.1190">
    <property type="match status" value="1"/>
</dbReference>
<accession>A0A419QZB3</accession>
<organism evidence="1 2">
    <name type="scientific">Tsuneonella suprasediminis</name>
    <dbReference type="NCBI Taxonomy" id="2306996"/>
    <lineage>
        <taxon>Bacteria</taxon>
        <taxon>Pseudomonadati</taxon>
        <taxon>Pseudomonadota</taxon>
        <taxon>Alphaproteobacteria</taxon>
        <taxon>Sphingomonadales</taxon>
        <taxon>Erythrobacteraceae</taxon>
        <taxon>Tsuneonella</taxon>
    </lineage>
</organism>
<keyword evidence="2" id="KW-1185">Reference proteome</keyword>
<proteinExistence type="predicted"/>
<sequence>MQTYQLHFHPDFPPRAITRVEAQIIGFDDHLVRIRWRVDGSGSLVVPPYSGRGRQDELWRTTCFELFLRPEGGQEYVEINLSPSGRWAAYQFSGYRDGMSNRPASREPEIGLREGSTFAIFDAAIPRDVLPQLPAAMAITAILEEEGGTKSYWAMVHPQAKPDFHDPACFAATLAAPQGS</sequence>
<comment type="caution">
    <text evidence="1">The sequence shown here is derived from an EMBL/GenBank/DDBJ whole genome shotgun (WGS) entry which is preliminary data.</text>
</comment>